<comment type="catalytic activity">
    <reaction evidence="1">
        <text>Hydrolysis of terminal, non-reducing beta-D-glucosyl residues with release of beta-D-glucose.</text>
        <dbReference type="EC" id="3.2.1.21"/>
    </reaction>
</comment>
<sequence length="741" mass="81969">MKKITTFTLLMVSFFAAAQQEKVDQKVNALLKKMTLEEKIGQLNQYTGDNAATGPITINENKQAEIKAGLIGSMLNVVGTRYTRQYQELAMQSRLKIPLLFGQDVIHGYKTTFPIPLAEAASWDLAAIELAARVAATEASASGIHWTFAPMVDIARDPRWGRVMEGAGEDTYLGSKIAYARVKGFQGNKLGDLNSVMACVKHFAAYGAAVGGRDYNSVDMSERMLLETYLPPFKAALDAGAATFMNSFNDLNGIPATANVHLQRDILKAKWNFQGFVVSDWGSIGEMVAHGYSKDLKAAALAAITAGSDMDMESNAYRYHLAELVKEGKVAVDLIDDAVKRILRKKFELGLFEDPYRYSDQKRADKALSNPENRKAALEVAQKSIVLLKNDNETLPISKNVKTIAFIGPMVKEYKANMGFWSVELPEVDYDKWVISQWDGLQNKVGKNTKLLYAKGCEVDGDNKDGFAEAVAAAKQADVVILSIGERRDMSGEAKSRSDLRLPVVQEDLVKAIQATGKPVVVLINAGRPLVFNWTADNVPAIVYTWWLGTEAGTAIANVLFGDYNPSGKLPMTFPREVGQVPIYYNHFSTGRPPKDEDAKNYVSAYIDLKNSPKFPFGYGLSYTKFNYADLKLSSTKMKNKETIKISFQLSNVGKVAGEEVVQLYLKDKFGSVVRPVLELRDFQKVKLNAGESKTIEFTIDKEKLSFYNNKLEWTAEPGDFEVMIGASSADIKLKADFELL</sequence>
<dbReference type="EMBL" id="CADCST010000050">
    <property type="protein sequence ID" value="CAA9194804.1"/>
    <property type="molecule type" value="Genomic_DNA"/>
</dbReference>
<evidence type="ECO:0000259" key="9">
    <source>
        <dbReference type="SMART" id="SM01217"/>
    </source>
</evidence>
<dbReference type="InterPro" id="IPR017853">
    <property type="entry name" value="GH"/>
</dbReference>
<evidence type="ECO:0000256" key="4">
    <source>
        <dbReference type="ARBA" id="ARBA00022729"/>
    </source>
</evidence>
<dbReference type="Pfam" id="PF01915">
    <property type="entry name" value="Glyco_hydro_3_C"/>
    <property type="match status" value="1"/>
</dbReference>
<feature type="chain" id="PRO_5046254242" description="beta-glucosidase" evidence="8">
    <location>
        <begin position="19"/>
        <end position="741"/>
    </location>
</feature>
<dbReference type="InterPro" id="IPR002772">
    <property type="entry name" value="Glyco_hydro_3_C"/>
</dbReference>
<evidence type="ECO:0000256" key="6">
    <source>
        <dbReference type="ARBA" id="ARBA00023295"/>
    </source>
</evidence>
<dbReference type="GO" id="GO:0016798">
    <property type="term" value="F:hydrolase activity, acting on glycosyl bonds"/>
    <property type="evidence" value="ECO:0007669"/>
    <property type="project" value="UniProtKB-KW"/>
</dbReference>
<dbReference type="SUPFAM" id="SSF51445">
    <property type="entry name" value="(Trans)glycosidases"/>
    <property type="match status" value="1"/>
</dbReference>
<dbReference type="PRINTS" id="PR00133">
    <property type="entry name" value="GLHYDRLASE3"/>
</dbReference>
<evidence type="ECO:0000256" key="3">
    <source>
        <dbReference type="ARBA" id="ARBA00012744"/>
    </source>
</evidence>
<name>A0ABM8KDK9_9FLAO</name>
<evidence type="ECO:0000256" key="8">
    <source>
        <dbReference type="SAM" id="SignalP"/>
    </source>
</evidence>
<dbReference type="Pfam" id="PF14310">
    <property type="entry name" value="Fn3-like"/>
    <property type="match status" value="1"/>
</dbReference>
<dbReference type="SUPFAM" id="SSF52279">
    <property type="entry name" value="Beta-D-glucan exohydrolase, C-terminal domain"/>
    <property type="match status" value="1"/>
</dbReference>
<gene>
    <name evidence="10" type="ORF">FLACOL7796_00310</name>
</gene>
<evidence type="ECO:0000313" key="10">
    <source>
        <dbReference type="EMBL" id="CAA9194804.1"/>
    </source>
</evidence>
<dbReference type="InterPro" id="IPR001764">
    <property type="entry name" value="Glyco_hydro_3_N"/>
</dbReference>
<feature type="domain" description="Fibronectin type III-like" evidence="9">
    <location>
        <begin position="660"/>
        <end position="729"/>
    </location>
</feature>
<evidence type="ECO:0000256" key="5">
    <source>
        <dbReference type="ARBA" id="ARBA00022801"/>
    </source>
</evidence>
<comment type="caution">
    <text evidence="10">The sequence shown here is derived from an EMBL/GenBank/DDBJ whole genome shotgun (WGS) entry which is preliminary data.</text>
</comment>
<keyword evidence="4 8" id="KW-0732">Signal</keyword>
<dbReference type="InterPro" id="IPR036881">
    <property type="entry name" value="Glyco_hydro_3_C_sf"/>
</dbReference>
<dbReference type="EC" id="3.2.1.21" evidence="3"/>
<dbReference type="PANTHER" id="PTHR30620:SF16">
    <property type="entry name" value="LYSOSOMAL BETA GLUCOSIDASE"/>
    <property type="match status" value="1"/>
</dbReference>
<protein>
    <recommendedName>
        <fullName evidence="3">beta-glucosidase</fullName>
        <ecNumber evidence="3">3.2.1.21</ecNumber>
    </recommendedName>
</protein>
<keyword evidence="5 7" id="KW-0378">Hydrolase</keyword>
<accession>A0ABM8KDK9</accession>
<evidence type="ECO:0000256" key="7">
    <source>
        <dbReference type="RuleBase" id="RU361161"/>
    </source>
</evidence>
<dbReference type="RefSeq" id="WP_173964319.1">
    <property type="nucleotide sequence ID" value="NZ_CADCST010000050.1"/>
</dbReference>
<dbReference type="InterPro" id="IPR019800">
    <property type="entry name" value="Glyco_hydro_3_AS"/>
</dbReference>
<dbReference type="PROSITE" id="PS00775">
    <property type="entry name" value="GLYCOSYL_HYDROL_F3"/>
    <property type="match status" value="1"/>
</dbReference>
<dbReference type="Pfam" id="PF00933">
    <property type="entry name" value="Glyco_hydro_3"/>
    <property type="match status" value="1"/>
</dbReference>
<dbReference type="Gene3D" id="3.40.50.1700">
    <property type="entry name" value="Glycoside hydrolase family 3 C-terminal domain"/>
    <property type="match status" value="1"/>
</dbReference>
<dbReference type="Gene3D" id="3.20.20.300">
    <property type="entry name" value="Glycoside hydrolase, family 3, N-terminal domain"/>
    <property type="match status" value="1"/>
</dbReference>
<dbReference type="InterPro" id="IPR036962">
    <property type="entry name" value="Glyco_hydro_3_N_sf"/>
</dbReference>
<keyword evidence="6 7" id="KW-0326">Glycosidase</keyword>
<dbReference type="InterPro" id="IPR051915">
    <property type="entry name" value="Cellulose_Degrad_GH3"/>
</dbReference>
<dbReference type="Gene3D" id="2.60.40.10">
    <property type="entry name" value="Immunoglobulins"/>
    <property type="match status" value="1"/>
</dbReference>
<reference evidence="10 11" key="1">
    <citation type="submission" date="2020-02" db="EMBL/GenBank/DDBJ databases">
        <authorList>
            <person name="Criscuolo A."/>
        </authorList>
    </citation>
    <scope>NUCLEOTIDE SEQUENCE [LARGE SCALE GENOMIC DNA]</scope>
    <source>
        <strain evidence="10">CECT7796</strain>
    </source>
</reference>
<organism evidence="10 11">
    <name type="scientific">Flavobacterium collinsii</name>
    <dbReference type="NCBI Taxonomy" id="1114861"/>
    <lineage>
        <taxon>Bacteria</taxon>
        <taxon>Pseudomonadati</taxon>
        <taxon>Bacteroidota</taxon>
        <taxon>Flavobacteriia</taxon>
        <taxon>Flavobacteriales</taxon>
        <taxon>Flavobacteriaceae</taxon>
        <taxon>Flavobacterium</taxon>
    </lineage>
</organism>
<dbReference type="SMART" id="SM01217">
    <property type="entry name" value="Fn3_like"/>
    <property type="match status" value="1"/>
</dbReference>
<dbReference type="PANTHER" id="PTHR30620">
    <property type="entry name" value="PERIPLASMIC BETA-GLUCOSIDASE-RELATED"/>
    <property type="match status" value="1"/>
</dbReference>
<evidence type="ECO:0000313" key="11">
    <source>
        <dbReference type="Proteomes" id="UP000474567"/>
    </source>
</evidence>
<comment type="similarity">
    <text evidence="2 7">Belongs to the glycosyl hydrolase 3 family.</text>
</comment>
<feature type="signal peptide" evidence="8">
    <location>
        <begin position="1"/>
        <end position="18"/>
    </location>
</feature>
<evidence type="ECO:0000256" key="1">
    <source>
        <dbReference type="ARBA" id="ARBA00000448"/>
    </source>
</evidence>
<proteinExistence type="inferred from homology"/>
<keyword evidence="11" id="KW-1185">Reference proteome</keyword>
<dbReference type="InterPro" id="IPR026891">
    <property type="entry name" value="Fn3-like"/>
</dbReference>
<dbReference type="Proteomes" id="UP000474567">
    <property type="component" value="Unassembled WGS sequence"/>
</dbReference>
<evidence type="ECO:0000256" key="2">
    <source>
        <dbReference type="ARBA" id="ARBA00005336"/>
    </source>
</evidence>
<dbReference type="InterPro" id="IPR013783">
    <property type="entry name" value="Ig-like_fold"/>
</dbReference>